<protein>
    <submittedName>
        <fullName evidence="2">Uncharacterized protein</fullName>
    </submittedName>
</protein>
<name>A0ABN2LBH8_9MICO</name>
<feature type="transmembrane region" description="Helical" evidence="1">
    <location>
        <begin position="61"/>
        <end position="80"/>
    </location>
</feature>
<dbReference type="EMBL" id="BAAAOB010000001">
    <property type="protein sequence ID" value="GAA1782491.1"/>
    <property type="molecule type" value="Genomic_DNA"/>
</dbReference>
<keyword evidence="3" id="KW-1185">Reference proteome</keyword>
<feature type="transmembrane region" description="Helical" evidence="1">
    <location>
        <begin position="17"/>
        <end position="41"/>
    </location>
</feature>
<sequence>MTHAPTPEQAAPTIPRILLPGIVPVLAFASPILLLFGWMIFGGTTSRRFFEGAPFQATLGVVVFLTGVGALLAVLVLVGIRTMLQQQLALAARIGHDRQAPRTDAR</sequence>
<keyword evidence="1" id="KW-0472">Membrane</keyword>
<evidence type="ECO:0000256" key="1">
    <source>
        <dbReference type="SAM" id="Phobius"/>
    </source>
</evidence>
<dbReference type="Proteomes" id="UP001500851">
    <property type="component" value="Unassembled WGS sequence"/>
</dbReference>
<keyword evidence="1" id="KW-1133">Transmembrane helix</keyword>
<organism evidence="2 3">
    <name type="scientific">Leucobacter iarius</name>
    <dbReference type="NCBI Taxonomy" id="333963"/>
    <lineage>
        <taxon>Bacteria</taxon>
        <taxon>Bacillati</taxon>
        <taxon>Actinomycetota</taxon>
        <taxon>Actinomycetes</taxon>
        <taxon>Micrococcales</taxon>
        <taxon>Microbacteriaceae</taxon>
        <taxon>Leucobacter</taxon>
    </lineage>
</organism>
<dbReference type="RefSeq" id="WP_344029908.1">
    <property type="nucleotide sequence ID" value="NZ_BAAAOB010000001.1"/>
</dbReference>
<gene>
    <name evidence="2" type="ORF">GCM10009768_09240</name>
</gene>
<proteinExistence type="predicted"/>
<evidence type="ECO:0000313" key="3">
    <source>
        <dbReference type="Proteomes" id="UP001500851"/>
    </source>
</evidence>
<comment type="caution">
    <text evidence="2">The sequence shown here is derived from an EMBL/GenBank/DDBJ whole genome shotgun (WGS) entry which is preliminary data.</text>
</comment>
<accession>A0ABN2LBH8</accession>
<keyword evidence="1" id="KW-0812">Transmembrane</keyword>
<reference evidence="2 3" key="1">
    <citation type="journal article" date="2019" name="Int. J. Syst. Evol. Microbiol.">
        <title>The Global Catalogue of Microorganisms (GCM) 10K type strain sequencing project: providing services to taxonomists for standard genome sequencing and annotation.</title>
        <authorList>
            <consortium name="The Broad Institute Genomics Platform"/>
            <consortium name="The Broad Institute Genome Sequencing Center for Infectious Disease"/>
            <person name="Wu L."/>
            <person name="Ma J."/>
        </authorList>
    </citation>
    <scope>NUCLEOTIDE SEQUENCE [LARGE SCALE GENOMIC DNA]</scope>
    <source>
        <strain evidence="2 3">JCM 14736</strain>
    </source>
</reference>
<evidence type="ECO:0000313" key="2">
    <source>
        <dbReference type="EMBL" id="GAA1782491.1"/>
    </source>
</evidence>